<dbReference type="EMBL" id="MT143595">
    <property type="protein sequence ID" value="QJA98618.1"/>
    <property type="molecule type" value="Genomic_DNA"/>
</dbReference>
<evidence type="ECO:0000313" key="2">
    <source>
        <dbReference type="EMBL" id="QJB01579.1"/>
    </source>
</evidence>
<evidence type="ECO:0000313" key="1">
    <source>
        <dbReference type="EMBL" id="QJA98618.1"/>
    </source>
</evidence>
<dbReference type="AlphaFoldDB" id="A0A6M3M197"/>
<dbReference type="EMBL" id="MT143716">
    <property type="protein sequence ID" value="QJB01579.1"/>
    <property type="molecule type" value="Genomic_DNA"/>
</dbReference>
<organism evidence="1">
    <name type="scientific">viral metagenome</name>
    <dbReference type="NCBI Taxonomy" id="1070528"/>
    <lineage>
        <taxon>unclassified sequences</taxon>
        <taxon>metagenomes</taxon>
        <taxon>organismal metagenomes</taxon>
    </lineage>
</organism>
<protein>
    <submittedName>
        <fullName evidence="1">Uncharacterized protein</fullName>
    </submittedName>
</protein>
<accession>A0A6M3M197</accession>
<gene>
    <name evidence="1" type="ORF">MM171A01690_0007</name>
    <name evidence="2" type="ORF">MM171B02299_0005</name>
</gene>
<proteinExistence type="predicted"/>
<reference evidence="1" key="1">
    <citation type="submission" date="2020-03" db="EMBL/GenBank/DDBJ databases">
        <title>The deep terrestrial virosphere.</title>
        <authorList>
            <person name="Holmfeldt K."/>
            <person name="Nilsson E."/>
            <person name="Simone D."/>
            <person name="Lopez-Fernandez M."/>
            <person name="Wu X."/>
            <person name="de Brujin I."/>
            <person name="Lundin D."/>
            <person name="Andersson A."/>
            <person name="Bertilsson S."/>
            <person name="Dopson M."/>
        </authorList>
    </citation>
    <scope>NUCLEOTIDE SEQUENCE</scope>
    <source>
        <strain evidence="1">MM171A01690</strain>
        <strain evidence="2">MM171B02299</strain>
    </source>
</reference>
<sequence>MRKKLTDNEVTIVYKTKDGWTFEDKKDAEKHALEISQKTDGVTLKETEKNIKKMEKGDD</sequence>
<name>A0A6M3M197_9ZZZZ</name>